<protein>
    <submittedName>
        <fullName evidence="1">Uncharacterized protein</fullName>
    </submittedName>
</protein>
<organism evidence="1">
    <name type="scientific">Tetraselmis sp. GSL018</name>
    <dbReference type="NCBI Taxonomy" id="582737"/>
    <lineage>
        <taxon>Eukaryota</taxon>
        <taxon>Viridiplantae</taxon>
        <taxon>Chlorophyta</taxon>
        <taxon>core chlorophytes</taxon>
        <taxon>Chlorodendrophyceae</taxon>
        <taxon>Chlorodendrales</taxon>
        <taxon>Chlorodendraceae</taxon>
        <taxon>Tetraselmis</taxon>
    </lineage>
</organism>
<accession>A0A061RU04</accession>
<proteinExistence type="predicted"/>
<name>A0A061RU04_9CHLO</name>
<feature type="non-terminal residue" evidence="1">
    <location>
        <position position="38"/>
    </location>
</feature>
<evidence type="ECO:0000313" key="1">
    <source>
        <dbReference type="EMBL" id="JAC74229.1"/>
    </source>
</evidence>
<sequence>MPFGPWEVATGWTAWIKLVSENCVDRTDTTSTAFLVAI</sequence>
<gene>
    <name evidence="1" type="ORF">TSPGSL018_26523</name>
</gene>
<dbReference type="EMBL" id="GBEZ01011571">
    <property type="protein sequence ID" value="JAC74229.1"/>
    <property type="molecule type" value="Transcribed_RNA"/>
</dbReference>
<reference evidence="1" key="1">
    <citation type="submission" date="2014-05" db="EMBL/GenBank/DDBJ databases">
        <title>The transcriptome of the halophilic microalga Tetraselmis sp. GSL018 isolated from the Great Salt Lake, Utah.</title>
        <authorList>
            <person name="Jinkerson R.E."/>
            <person name="D'Adamo S."/>
            <person name="Posewitz M.C."/>
        </authorList>
    </citation>
    <scope>NUCLEOTIDE SEQUENCE</scope>
    <source>
        <strain evidence="1">GSL018</strain>
    </source>
</reference>
<dbReference type="AlphaFoldDB" id="A0A061RU04"/>